<sequence>MNKLPMAACSFLIPGRLGLVALLAAGLLAAGCQKKDPAASKKEVEYKGPLLETTNVLTLYSDSAKLQIKYTAPLEQQFESGDKLYPKGIDVTFYTKGGAKVLNTLRGNYGRYDKAKNLYLIRGDVRVSNVEKQQSMKTEEMYFDQNKQLIYNDTTQLVRIQTPTEVLTGYGLTANQDFSRYTILKPEGVFTIDQAATQPAK</sequence>
<gene>
    <name evidence="2" type="primary">lptC</name>
    <name evidence="2" type="ORF">O9Z63_17395</name>
</gene>
<feature type="chain" id="PRO_5047430568" evidence="1">
    <location>
        <begin position="30"/>
        <end position="201"/>
    </location>
</feature>
<dbReference type="Pfam" id="PF06835">
    <property type="entry name" value="LptC"/>
    <property type="match status" value="1"/>
</dbReference>
<keyword evidence="3" id="KW-1185">Reference proteome</keyword>
<accession>A0ABY7PLM8</accession>
<dbReference type="EMBL" id="CP115396">
    <property type="protein sequence ID" value="WBO84140.1"/>
    <property type="molecule type" value="Genomic_DNA"/>
</dbReference>
<dbReference type="PROSITE" id="PS51257">
    <property type="entry name" value="PROKAR_LIPOPROTEIN"/>
    <property type="match status" value="1"/>
</dbReference>
<evidence type="ECO:0000313" key="2">
    <source>
        <dbReference type="EMBL" id="WBO84140.1"/>
    </source>
</evidence>
<reference evidence="2 3" key="1">
    <citation type="journal article" date="2011" name="Int. J. Syst. Evol. Microbiol.">
        <title>Hymenobacter yonginensis sp. nov., isolated from a mesotrophic artificial lake.</title>
        <authorList>
            <person name="Joung Y."/>
            <person name="Cho S.H."/>
            <person name="Kim H."/>
            <person name="Kim S.B."/>
            <person name="Joh K."/>
        </authorList>
    </citation>
    <scope>NUCLEOTIDE SEQUENCE [LARGE SCALE GENOMIC DNA]</scope>
    <source>
        <strain evidence="2 3">KCTC 22745</strain>
    </source>
</reference>
<name>A0ABY7PLM8_9BACT</name>
<dbReference type="RefSeq" id="WP_270126637.1">
    <property type="nucleotide sequence ID" value="NZ_CP115396.1"/>
</dbReference>
<dbReference type="InterPro" id="IPR026265">
    <property type="entry name" value="LptC"/>
</dbReference>
<evidence type="ECO:0000256" key="1">
    <source>
        <dbReference type="SAM" id="SignalP"/>
    </source>
</evidence>
<protein>
    <submittedName>
        <fullName evidence="2">LPS export ABC transporter periplasmic protein LptC</fullName>
    </submittedName>
</protein>
<dbReference type="NCBIfam" id="TIGR04409">
    <property type="entry name" value="LptC_YrbK"/>
    <property type="match status" value="1"/>
</dbReference>
<evidence type="ECO:0000313" key="3">
    <source>
        <dbReference type="Proteomes" id="UP001211872"/>
    </source>
</evidence>
<keyword evidence="1" id="KW-0732">Signal</keyword>
<dbReference type="Gene3D" id="2.60.450.10">
    <property type="entry name" value="Lipopolysaccharide (LPS) transport protein A like domain"/>
    <property type="match status" value="1"/>
</dbReference>
<dbReference type="Proteomes" id="UP001211872">
    <property type="component" value="Chromosome"/>
</dbReference>
<proteinExistence type="predicted"/>
<dbReference type="InterPro" id="IPR010664">
    <property type="entry name" value="LipoPS_assembly_LptC-rel"/>
</dbReference>
<organism evidence="2 3">
    <name type="scientific">Hymenobacter yonginensis</name>
    <dbReference type="NCBI Taxonomy" id="748197"/>
    <lineage>
        <taxon>Bacteria</taxon>
        <taxon>Pseudomonadati</taxon>
        <taxon>Bacteroidota</taxon>
        <taxon>Cytophagia</taxon>
        <taxon>Cytophagales</taxon>
        <taxon>Hymenobacteraceae</taxon>
        <taxon>Hymenobacter</taxon>
    </lineage>
</organism>
<feature type="signal peptide" evidence="1">
    <location>
        <begin position="1"/>
        <end position="29"/>
    </location>
</feature>